<dbReference type="InterPro" id="IPR057326">
    <property type="entry name" value="KR_dom"/>
</dbReference>
<reference evidence="5" key="1">
    <citation type="submission" date="2022-10" db="EMBL/GenBank/DDBJ databases">
        <title>Hoeflea sp. G2-23, isolated from marine algae.</title>
        <authorList>
            <person name="Kristyanto S."/>
            <person name="Kim J.M."/>
            <person name="Jeon C.O."/>
        </authorList>
    </citation>
    <scope>NUCLEOTIDE SEQUENCE</scope>
    <source>
        <strain evidence="5">G2-23</strain>
    </source>
</reference>
<dbReference type="Pfam" id="PF00106">
    <property type="entry name" value="adh_short"/>
    <property type="match status" value="1"/>
</dbReference>
<keyword evidence="6" id="KW-1185">Reference proteome</keyword>
<accession>A0ABT3Z6N9</accession>
<dbReference type="EMBL" id="JAOVZR010000001">
    <property type="protein sequence ID" value="MCY0147428.1"/>
    <property type="molecule type" value="Genomic_DNA"/>
</dbReference>
<evidence type="ECO:0000256" key="1">
    <source>
        <dbReference type="ARBA" id="ARBA00006484"/>
    </source>
</evidence>
<feature type="domain" description="Ketoreductase" evidence="4">
    <location>
        <begin position="7"/>
        <end position="182"/>
    </location>
</feature>
<dbReference type="SUPFAM" id="SSF51735">
    <property type="entry name" value="NAD(P)-binding Rossmann-fold domains"/>
    <property type="match status" value="1"/>
</dbReference>
<dbReference type="InterPro" id="IPR050259">
    <property type="entry name" value="SDR"/>
</dbReference>
<dbReference type="InterPro" id="IPR020904">
    <property type="entry name" value="Sc_DH/Rdtase_CS"/>
</dbReference>
<comment type="caution">
    <text evidence="5">The sequence shown here is derived from an EMBL/GenBank/DDBJ whole genome shotgun (WGS) entry which is preliminary data.</text>
</comment>
<evidence type="ECO:0000259" key="4">
    <source>
        <dbReference type="SMART" id="SM00822"/>
    </source>
</evidence>
<evidence type="ECO:0000313" key="5">
    <source>
        <dbReference type="EMBL" id="MCY0147428.1"/>
    </source>
</evidence>
<dbReference type="InterPro" id="IPR036291">
    <property type="entry name" value="NAD(P)-bd_dom_sf"/>
</dbReference>
<comment type="similarity">
    <text evidence="1 3">Belongs to the short-chain dehydrogenases/reductases (SDR) family.</text>
</comment>
<proteinExistence type="inferred from homology"/>
<dbReference type="PRINTS" id="PR00081">
    <property type="entry name" value="GDHRDH"/>
</dbReference>
<protein>
    <submittedName>
        <fullName evidence="5">SDR family oxidoreductase</fullName>
    </submittedName>
</protein>
<evidence type="ECO:0000313" key="6">
    <source>
        <dbReference type="Proteomes" id="UP001073227"/>
    </source>
</evidence>
<evidence type="ECO:0000256" key="2">
    <source>
        <dbReference type="ARBA" id="ARBA00023002"/>
    </source>
</evidence>
<dbReference type="PROSITE" id="PS00061">
    <property type="entry name" value="ADH_SHORT"/>
    <property type="match status" value="1"/>
</dbReference>
<name>A0ABT3Z6N9_9HYPH</name>
<dbReference type="Gene3D" id="3.40.50.720">
    <property type="entry name" value="NAD(P)-binding Rossmann-like Domain"/>
    <property type="match status" value="1"/>
</dbReference>
<organism evidence="5 6">
    <name type="scientific">Hoeflea algicola</name>
    <dbReference type="NCBI Taxonomy" id="2983763"/>
    <lineage>
        <taxon>Bacteria</taxon>
        <taxon>Pseudomonadati</taxon>
        <taxon>Pseudomonadota</taxon>
        <taxon>Alphaproteobacteria</taxon>
        <taxon>Hyphomicrobiales</taxon>
        <taxon>Rhizobiaceae</taxon>
        <taxon>Hoeflea</taxon>
    </lineage>
</organism>
<dbReference type="InterPro" id="IPR002347">
    <property type="entry name" value="SDR_fam"/>
</dbReference>
<sequence length="254" mass="26438">MTELMGHHAIVTGAGSGAGEAIAVALAEQGAKVTAIGRRQAPLDALASRWDRIFPIAADVTDSEAMAAAIAKAVEKHGAPTIVIANAGSAESAPFLRTGVDMFRATLDVNLTGVFNTFQACLAKMNQKQPGRLIAIASTAGLKGYAYVGAYCAAKHGVIGLVRSLGLELAKTGVTVNAICPGFTDTPMLHRSIDNIVEKTGRSREDAEASLRDVNPQGRFIQPEEIADTAIWLCSDAAASITGQAISLSGERHE</sequence>
<dbReference type="Proteomes" id="UP001073227">
    <property type="component" value="Unassembled WGS sequence"/>
</dbReference>
<dbReference type="CDD" id="cd05233">
    <property type="entry name" value="SDR_c"/>
    <property type="match status" value="1"/>
</dbReference>
<dbReference type="PRINTS" id="PR00080">
    <property type="entry name" value="SDRFAMILY"/>
</dbReference>
<dbReference type="PANTHER" id="PTHR42879">
    <property type="entry name" value="3-OXOACYL-(ACYL-CARRIER-PROTEIN) REDUCTASE"/>
    <property type="match status" value="1"/>
</dbReference>
<dbReference type="SMART" id="SM00822">
    <property type="entry name" value="PKS_KR"/>
    <property type="match status" value="1"/>
</dbReference>
<evidence type="ECO:0000256" key="3">
    <source>
        <dbReference type="RuleBase" id="RU000363"/>
    </source>
</evidence>
<keyword evidence="2" id="KW-0560">Oxidoreductase</keyword>
<dbReference type="PANTHER" id="PTHR42879:SF2">
    <property type="entry name" value="3-OXOACYL-[ACYL-CARRIER-PROTEIN] REDUCTASE FABG"/>
    <property type="match status" value="1"/>
</dbReference>
<gene>
    <name evidence="5" type="ORF">OEG84_06805</name>
</gene>
<dbReference type="RefSeq" id="WP_267653033.1">
    <property type="nucleotide sequence ID" value="NZ_JAOVZR010000001.1"/>
</dbReference>